<dbReference type="Gene3D" id="3.40.30.10">
    <property type="entry name" value="Glutaredoxin"/>
    <property type="match status" value="1"/>
</dbReference>
<dbReference type="STRING" id="1237149.C900_03187"/>
<sequence>MKKLEIGKTKDRGQTGNIKHKVATINNLAITETSNMKNILLLLFCSVVMSFSALAQKTEVIKFDRLQALMDKKGDKVTVINFWATWCGPCVKELPYFESVAAVRQDIEVYLISLDFVEKLDRVNSFIERKKLKSRVLLLDEIDYNSWIDRVDKSWSGAIPATLLLNPATGKRKFVESELEEGELEQLIEEISN</sequence>
<reference evidence="4 5" key="1">
    <citation type="submission" date="2012-12" db="EMBL/GenBank/DDBJ databases">
        <title>Genome assembly of Fulvivirga imtechensis AK7.</title>
        <authorList>
            <person name="Nupur N."/>
            <person name="Khatri I."/>
            <person name="Kumar R."/>
            <person name="Subramanian S."/>
            <person name="Pinnaka A."/>
        </authorList>
    </citation>
    <scope>NUCLEOTIDE SEQUENCE [LARGE SCALE GENOMIC DNA]</scope>
    <source>
        <strain evidence="4 5">AK7</strain>
    </source>
</reference>
<dbReference type="Pfam" id="PF00578">
    <property type="entry name" value="AhpC-TSA"/>
    <property type="match status" value="1"/>
</dbReference>
<keyword evidence="2" id="KW-0812">Transmembrane</keyword>
<protein>
    <submittedName>
        <fullName evidence="4">Redoxin domain protein</fullName>
    </submittedName>
</protein>
<organism evidence="4 5">
    <name type="scientific">Fulvivirga imtechensis AK7</name>
    <dbReference type="NCBI Taxonomy" id="1237149"/>
    <lineage>
        <taxon>Bacteria</taxon>
        <taxon>Pseudomonadati</taxon>
        <taxon>Bacteroidota</taxon>
        <taxon>Cytophagia</taxon>
        <taxon>Cytophagales</taxon>
        <taxon>Fulvivirgaceae</taxon>
        <taxon>Fulvivirga</taxon>
    </lineage>
</organism>
<name>L8JUU6_9BACT</name>
<dbReference type="PANTHER" id="PTHR42852">
    <property type="entry name" value="THIOL:DISULFIDE INTERCHANGE PROTEIN DSBE"/>
    <property type="match status" value="1"/>
</dbReference>
<dbReference type="EMBL" id="AMZN01000046">
    <property type="protein sequence ID" value="ELR71057.1"/>
    <property type="molecule type" value="Genomic_DNA"/>
</dbReference>
<feature type="transmembrane region" description="Helical" evidence="2">
    <location>
        <begin position="38"/>
        <end position="55"/>
    </location>
</feature>
<feature type="domain" description="Thioredoxin" evidence="3">
    <location>
        <begin position="42"/>
        <end position="193"/>
    </location>
</feature>
<dbReference type="InterPro" id="IPR017937">
    <property type="entry name" value="Thioredoxin_CS"/>
</dbReference>
<dbReference type="PANTHER" id="PTHR42852:SF13">
    <property type="entry name" value="PROTEIN DIPZ"/>
    <property type="match status" value="1"/>
</dbReference>
<dbReference type="InterPro" id="IPR050553">
    <property type="entry name" value="Thioredoxin_ResA/DsbE_sf"/>
</dbReference>
<dbReference type="PROSITE" id="PS00194">
    <property type="entry name" value="THIOREDOXIN_1"/>
    <property type="match status" value="1"/>
</dbReference>
<gene>
    <name evidence="4" type="ORF">C900_03187</name>
</gene>
<evidence type="ECO:0000256" key="1">
    <source>
        <dbReference type="ARBA" id="ARBA00023284"/>
    </source>
</evidence>
<evidence type="ECO:0000256" key="2">
    <source>
        <dbReference type="SAM" id="Phobius"/>
    </source>
</evidence>
<evidence type="ECO:0000313" key="5">
    <source>
        <dbReference type="Proteomes" id="UP000011135"/>
    </source>
</evidence>
<dbReference type="eggNOG" id="COG0526">
    <property type="taxonomic scope" value="Bacteria"/>
</dbReference>
<dbReference type="CDD" id="cd02966">
    <property type="entry name" value="TlpA_like_family"/>
    <property type="match status" value="1"/>
</dbReference>
<dbReference type="SUPFAM" id="SSF52833">
    <property type="entry name" value="Thioredoxin-like"/>
    <property type="match status" value="1"/>
</dbReference>
<keyword evidence="2" id="KW-0472">Membrane</keyword>
<evidence type="ECO:0000259" key="3">
    <source>
        <dbReference type="PROSITE" id="PS51352"/>
    </source>
</evidence>
<keyword evidence="2" id="KW-1133">Transmembrane helix</keyword>
<dbReference type="InterPro" id="IPR013766">
    <property type="entry name" value="Thioredoxin_domain"/>
</dbReference>
<dbReference type="PROSITE" id="PS51352">
    <property type="entry name" value="THIOREDOXIN_2"/>
    <property type="match status" value="1"/>
</dbReference>
<dbReference type="InterPro" id="IPR000866">
    <property type="entry name" value="AhpC/TSA"/>
</dbReference>
<dbReference type="AlphaFoldDB" id="L8JUU6"/>
<accession>L8JUU6</accession>
<keyword evidence="5" id="KW-1185">Reference proteome</keyword>
<dbReference type="GO" id="GO:0016209">
    <property type="term" value="F:antioxidant activity"/>
    <property type="evidence" value="ECO:0007669"/>
    <property type="project" value="InterPro"/>
</dbReference>
<evidence type="ECO:0000313" key="4">
    <source>
        <dbReference type="EMBL" id="ELR71057.1"/>
    </source>
</evidence>
<keyword evidence="1" id="KW-0676">Redox-active center</keyword>
<comment type="caution">
    <text evidence="4">The sequence shown here is derived from an EMBL/GenBank/DDBJ whole genome shotgun (WGS) entry which is preliminary data.</text>
</comment>
<dbReference type="Proteomes" id="UP000011135">
    <property type="component" value="Unassembled WGS sequence"/>
</dbReference>
<dbReference type="GO" id="GO:0016491">
    <property type="term" value="F:oxidoreductase activity"/>
    <property type="evidence" value="ECO:0007669"/>
    <property type="project" value="InterPro"/>
</dbReference>
<proteinExistence type="predicted"/>
<dbReference type="InterPro" id="IPR036249">
    <property type="entry name" value="Thioredoxin-like_sf"/>
</dbReference>